<gene>
    <name evidence="2" type="ORF">M8542_33550</name>
</gene>
<name>A0A9X2SMF0_9PSEU</name>
<evidence type="ECO:0000313" key="3">
    <source>
        <dbReference type="Proteomes" id="UP001144096"/>
    </source>
</evidence>
<evidence type="ECO:0000313" key="2">
    <source>
        <dbReference type="EMBL" id="MCR6487762.1"/>
    </source>
</evidence>
<dbReference type="Proteomes" id="UP001144096">
    <property type="component" value="Unassembled WGS sequence"/>
</dbReference>
<keyword evidence="1" id="KW-0472">Membrane</keyword>
<dbReference type="RefSeq" id="WP_257924328.1">
    <property type="nucleotide sequence ID" value="NZ_JAMXQV010000021.1"/>
</dbReference>
<accession>A0A9X2SMF0</accession>
<reference evidence="2" key="1">
    <citation type="submission" date="2022-06" db="EMBL/GenBank/DDBJ databases">
        <title>Amycolatopsis iheyaensis sp. nov., a new species of the genus Amycolatopsis isolated from soil in Iheya island, Japan.</title>
        <authorList>
            <person name="Ngamcharungchit C."/>
            <person name="Kanto H."/>
            <person name="Take A."/>
            <person name="Intra B."/>
            <person name="Matsumoto A."/>
            <person name="Panbangred W."/>
            <person name="Inahashi Y."/>
        </authorList>
    </citation>
    <scope>NUCLEOTIDE SEQUENCE</scope>
    <source>
        <strain evidence="2">OK19-0408</strain>
    </source>
</reference>
<keyword evidence="3" id="KW-1185">Reference proteome</keyword>
<protein>
    <submittedName>
        <fullName evidence="2">Uncharacterized protein</fullName>
    </submittedName>
</protein>
<keyword evidence="1" id="KW-1133">Transmembrane helix</keyword>
<comment type="caution">
    <text evidence="2">The sequence shown here is derived from an EMBL/GenBank/DDBJ whole genome shotgun (WGS) entry which is preliminary data.</text>
</comment>
<organism evidence="2 3">
    <name type="scientific">Amycolatopsis iheyensis</name>
    <dbReference type="NCBI Taxonomy" id="2945988"/>
    <lineage>
        <taxon>Bacteria</taxon>
        <taxon>Bacillati</taxon>
        <taxon>Actinomycetota</taxon>
        <taxon>Actinomycetes</taxon>
        <taxon>Pseudonocardiales</taxon>
        <taxon>Pseudonocardiaceae</taxon>
        <taxon>Amycolatopsis</taxon>
    </lineage>
</organism>
<evidence type="ECO:0000256" key="1">
    <source>
        <dbReference type="SAM" id="Phobius"/>
    </source>
</evidence>
<sequence length="188" mass="21836">MSFPLGVQSALISVVTATVVTLIVEYAAKPRLEARKERLLTRYKLRHELEARVLVLHRSPLFSPSAAELEPVDAVRMFEAEVPSAVQEITEVMRVAENLLILGHRDIRGIYVIEGLRAARRRLAELAVELRRDEPVREVLLGRLGAAYEQVALCVLHLRPHGREWAIRWRFRHIKRIRWELVRKEIRF</sequence>
<dbReference type="EMBL" id="JAMXQV010000021">
    <property type="protein sequence ID" value="MCR6487762.1"/>
    <property type="molecule type" value="Genomic_DNA"/>
</dbReference>
<feature type="transmembrane region" description="Helical" evidence="1">
    <location>
        <begin position="6"/>
        <end position="28"/>
    </location>
</feature>
<proteinExistence type="predicted"/>
<keyword evidence="1" id="KW-0812">Transmembrane</keyword>
<dbReference type="AlphaFoldDB" id="A0A9X2SMF0"/>